<sequence>MGREDSMTVSGNRGSTVSWGGRGGKGNNGGGHKNHSRSPSNPSTTVAYYRDGVPYNAAGEVIITITGGPKFPPGVPSPAPANYQVPTSDGFIYEVAVNSQNIITGVTVYPVTNNRGYALANEDQRKNVASAFVDRILAPKRAAAEAARLAAEEAERKRKAAEDAAKAQAEWDAAHPIEVAERQVNEVQQRINQVQQDKLAADQRAANHDARANNLQNEVSPLLIEAQGLKTEFENLARGGALNPSGEPALYHRALAINGEASRKKRAADEKQAEANRAREAAVQERNQANKASKRLEQIQQEKIKAEAHLNAVRQKVAADKKAQEEIDAVKDAVKFTADFYKELTSKYGDNASKIAQELAEAAKGKQIRNVDEALKAFGQYKDVLNKKFSAKDREAMAKALESVDRGLMAKNLAKFSKAFGVTSKVIDGIDIVVEFKKAVRTDIWRPFFVKLETLAAGAGASWLVAFAFAVLTATPLGIVGFGFLIAIVGFLINDELIEKINKGVLGI</sequence>
<feature type="compositionally biased region" description="Polar residues" evidence="12">
    <location>
        <begin position="7"/>
        <end position="18"/>
    </location>
</feature>
<keyword evidence="8" id="KW-0044">Antibiotic</keyword>
<dbReference type="SUPFAM" id="SSF56837">
    <property type="entry name" value="Colicin"/>
    <property type="match status" value="1"/>
</dbReference>
<dbReference type="InterPro" id="IPR038283">
    <property type="entry name" value="Channel_colicin_C_sf"/>
</dbReference>
<gene>
    <name evidence="15" type="ORF">CBW52_14940</name>
</gene>
<evidence type="ECO:0000256" key="2">
    <source>
        <dbReference type="ARBA" id="ARBA00003197"/>
    </source>
</evidence>
<dbReference type="InterPro" id="IPR000293">
    <property type="entry name" value="Channel_colicin_C"/>
</dbReference>
<evidence type="ECO:0000256" key="1">
    <source>
        <dbReference type="ARBA" id="ARBA00002178"/>
    </source>
</evidence>
<evidence type="ECO:0000256" key="10">
    <source>
        <dbReference type="ARBA" id="ARBA00023136"/>
    </source>
</evidence>
<comment type="caution">
    <text evidence="15">The sequence shown here is derived from an EMBL/GenBank/DDBJ whole genome shotgun (WGS) entry which is preliminary data.</text>
</comment>
<protein>
    <recommendedName>
        <fullName evidence="14">Channel forming colicins domain-containing protein</fullName>
    </recommendedName>
</protein>
<dbReference type="PRINTS" id="PR00280">
    <property type="entry name" value="CHANLCOLICIN"/>
</dbReference>
<accession>A0AB73NI93</accession>
<feature type="coiled-coil region" evidence="11">
    <location>
        <begin position="261"/>
        <end position="316"/>
    </location>
</feature>
<evidence type="ECO:0000313" key="15">
    <source>
        <dbReference type="EMBL" id="OVZ79552.1"/>
    </source>
</evidence>
<dbReference type="GO" id="GO:0050829">
    <property type="term" value="P:defense response to Gram-negative bacterium"/>
    <property type="evidence" value="ECO:0007669"/>
    <property type="project" value="InterPro"/>
</dbReference>
<proteinExistence type="inferred from homology"/>
<evidence type="ECO:0000256" key="5">
    <source>
        <dbReference type="ARBA" id="ARBA00022529"/>
    </source>
</evidence>
<evidence type="ECO:0000313" key="16">
    <source>
        <dbReference type="Proteomes" id="UP000195840"/>
    </source>
</evidence>
<dbReference type="PROSITE" id="PS00276">
    <property type="entry name" value="CHANNEL_COLICIN"/>
    <property type="match status" value="1"/>
</dbReference>
<dbReference type="AlphaFoldDB" id="A0AB73NI93"/>
<evidence type="ECO:0000256" key="7">
    <source>
        <dbReference type="ARBA" id="ARBA00022989"/>
    </source>
</evidence>
<dbReference type="Proteomes" id="UP000195840">
    <property type="component" value="Unassembled WGS sequence"/>
</dbReference>
<keyword evidence="5" id="KW-0929">Antimicrobial</keyword>
<evidence type="ECO:0000256" key="9">
    <source>
        <dbReference type="ARBA" id="ARBA00023048"/>
    </source>
</evidence>
<dbReference type="GO" id="GO:0031640">
    <property type="term" value="P:killing of cells of another organism"/>
    <property type="evidence" value="ECO:0007669"/>
    <property type="project" value="UniProtKB-KW"/>
</dbReference>
<keyword evidence="9" id="KW-0078">Bacteriocin</keyword>
<keyword evidence="6 13" id="KW-0812">Transmembrane</keyword>
<comment type="similarity">
    <text evidence="4">Belongs to the channel forming colicin family.</text>
</comment>
<evidence type="ECO:0000256" key="4">
    <source>
        <dbReference type="ARBA" id="ARBA00007595"/>
    </source>
</evidence>
<dbReference type="Gene3D" id="1.10.287.620">
    <property type="entry name" value="Helix Hairpins"/>
    <property type="match status" value="1"/>
</dbReference>
<dbReference type="EMBL" id="NHOG01000017">
    <property type="protein sequence ID" value="OVZ79552.1"/>
    <property type="molecule type" value="Genomic_DNA"/>
</dbReference>
<evidence type="ECO:0000256" key="8">
    <source>
        <dbReference type="ARBA" id="ARBA00023022"/>
    </source>
</evidence>
<feature type="region of interest" description="Disordered" evidence="12">
    <location>
        <begin position="1"/>
        <end position="45"/>
    </location>
</feature>
<keyword evidence="11" id="KW-0175">Coiled coil</keyword>
<keyword evidence="10 13" id="KW-0472">Membrane</keyword>
<evidence type="ECO:0000256" key="3">
    <source>
        <dbReference type="ARBA" id="ARBA00004370"/>
    </source>
</evidence>
<feature type="domain" description="Channel forming colicins" evidence="14">
    <location>
        <begin position="442"/>
        <end position="453"/>
    </location>
</feature>
<dbReference type="GO" id="GO:0016020">
    <property type="term" value="C:membrane"/>
    <property type="evidence" value="ECO:0007669"/>
    <property type="project" value="UniProtKB-SubCell"/>
</dbReference>
<dbReference type="Gene3D" id="1.10.490.30">
    <property type="entry name" value="Colicin"/>
    <property type="match status" value="1"/>
</dbReference>
<dbReference type="Pfam" id="PF01024">
    <property type="entry name" value="Colicin"/>
    <property type="match status" value="1"/>
</dbReference>
<evidence type="ECO:0000256" key="12">
    <source>
        <dbReference type="SAM" id="MobiDB-lite"/>
    </source>
</evidence>
<dbReference type="GO" id="GO:0140911">
    <property type="term" value="F:pore-forming activity"/>
    <property type="evidence" value="ECO:0007669"/>
    <property type="project" value="InterPro"/>
</dbReference>
<keyword evidence="16" id="KW-1185">Reference proteome</keyword>
<name>A0AB73NI93_YERKR</name>
<feature type="compositionally biased region" description="Gly residues" evidence="12">
    <location>
        <begin position="20"/>
        <end position="31"/>
    </location>
</feature>
<feature type="transmembrane region" description="Helical" evidence="13">
    <location>
        <begin position="463"/>
        <end position="493"/>
    </location>
</feature>
<evidence type="ECO:0000256" key="6">
    <source>
        <dbReference type="ARBA" id="ARBA00022692"/>
    </source>
</evidence>
<comment type="function">
    <text evidence="1">This colicin is a channel-forming colicin. This class of transmembrane toxins depolarize the cytoplasmic membrane, leading to dissipation of cellular energy.</text>
</comment>
<keyword evidence="7 13" id="KW-1133">Transmembrane helix</keyword>
<evidence type="ECO:0000259" key="14">
    <source>
        <dbReference type="PROSITE" id="PS00276"/>
    </source>
</evidence>
<comment type="subcellular location">
    <subcellularLocation>
        <location evidence="3">Membrane</location>
    </subcellularLocation>
</comment>
<evidence type="ECO:0000256" key="11">
    <source>
        <dbReference type="SAM" id="Coils"/>
    </source>
</evidence>
<reference evidence="15 16" key="1">
    <citation type="submission" date="2017-05" db="EMBL/GenBank/DDBJ databases">
        <title>Whole genome sequencing of Yersinia kristensenii.</title>
        <authorList>
            <person name="Campioni F."/>
        </authorList>
    </citation>
    <scope>NUCLEOTIDE SEQUENCE [LARGE SCALE GENOMIC DNA]</scope>
    <source>
        <strain evidence="15 16">CFSAN060538</strain>
    </source>
</reference>
<organism evidence="15 16">
    <name type="scientific">Yersinia kristensenii</name>
    <dbReference type="NCBI Taxonomy" id="28152"/>
    <lineage>
        <taxon>Bacteria</taxon>
        <taxon>Pseudomonadati</taxon>
        <taxon>Pseudomonadota</taxon>
        <taxon>Gammaproteobacteria</taxon>
        <taxon>Enterobacterales</taxon>
        <taxon>Yersiniaceae</taxon>
        <taxon>Yersinia</taxon>
    </lineage>
</organism>
<feature type="coiled-coil region" evidence="11">
    <location>
        <begin position="144"/>
        <end position="218"/>
    </location>
</feature>
<comment type="function">
    <text evidence="2">Colicins are polypeptide toxins produced by and active against E.coli and closely related bacteria.</text>
</comment>
<evidence type="ECO:0000256" key="13">
    <source>
        <dbReference type="SAM" id="Phobius"/>
    </source>
</evidence>